<dbReference type="InterPro" id="IPR006674">
    <property type="entry name" value="HD_domain"/>
</dbReference>
<keyword evidence="3" id="KW-1185">Reference proteome</keyword>
<dbReference type="Gene3D" id="3.90.550.10">
    <property type="entry name" value="Spore Coat Polysaccharide Biosynthesis Protein SpsA, Chain A"/>
    <property type="match status" value="1"/>
</dbReference>
<dbReference type="InterPro" id="IPR054703">
    <property type="entry name" value="Mop-rel"/>
</dbReference>
<keyword evidence="2" id="KW-0808">Transferase</keyword>
<dbReference type="InterPro" id="IPR025877">
    <property type="entry name" value="MobA-like_NTP_Trfase"/>
</dbReference>
<dbReference type="PANTHER" id="PTHR43777">
    <property type="entry name" value="MOLYBDENUM COFACTOR CYTIDYLYLTRANSFERASE"/>
    <property type="match status" value="1"/>
</dbReference>
<dbReference type="CDD" id="cd00077">
    <property type="entry name" value="HDc"/>
    <property type="match status" value="1"/>
</dbReference>
<dbReference type="GO" id="GO:0016779">
    <property type="term" value="F:nucleotidyltransferase activity"/>
    <property type="evidence" value="ECO:0007669"/>
    <property type="project" value="UniProtKB-ARBA"/>
</dbReference>
<sequence>MSRIGAVIPAAGLSSRMQRFKPLLPLGRGTVLSECVDTFLGNGVDRIVVVTGKRADEVAAAALAAGAEAVHNAHFAEGMFSSILTGVKALGNVEAFFVLPVDIPLVRRETVARVLETYDARRPAVLYPRFLGERGHPPLIGREAIPSILAHDGEGGLRAVLDTFESEAAELDVADFGTVHDLDFPDDYEVACGYARRAFPCPEEVAQLFLQHSVSPEVIAHSRAVATVAVALMERVNSAPTATGRLDGALVESAALVHDIAKGEKAHGRVGAERLASHGFHVAAEVVRDHCDLQLGPGAPLSEREIVFLADKLVAGDQYIPLRTRFEEKLARFGDKPDARTNILARLDRAEVVLQRFNKESGVSAESIAREVLG</sequence>
<dbReference type="Pfam" id="PF01966">
    <property type="entry name" value="HD"/>
    <property type="match status" value="1"/>
</dbReference>
<dbReference type="PROSITE" id="PS51831">
    <property type="entry name" value="HD"/>
    <property type="match status" value="1"/>
</dbReference>
<accession>A0A6I6JKH5</accession>
<dbReference type="Gene3D" id="1.10.3210.10">
    <property type="entry name" value="Hypothetical protein af1432"/>
    <property type="match status" value="1"/>
</dbReference>
<protein>
    <submittedName>
        <fullName evidence="2">NTP transferase domain-containing protein</fullName>
    </submittedName>
</protein>
<dbReference type="AlphaFoldDB" id="A0A6I6JKH5"/>
<dbReference type="InterPro" id="IPR003607">
    <property type="entry name" value="HD/PDEase_dom"/>
</dbReference>
<dbReference type="KEGG" id="psel:GM415_15645"/>
<dbReference type="SUPFAM" id="SSF109604">
    <property type="entry name" value="HD-domain/PDEase-like"/>
    <property type="match status" value="1"/>
</dbReference>
<gene>
    <name evidence="2" type="ORF">GM415_15645</name>
</gene>
<proteinExistence type="predicted"/>
<dbReference type="SMART" id="SM00471">
    <property type="entry name" value="HDc"/>
    <property type="match status" value="1"/>
</dbReference>
<feature type="domain" description="HD" evidence="1">
    <location>
        <begin position="218"/>
        <end position="316"/>
    </location>
</feature>
<dbReference type="SUPFAM" id="SSF53448">
    <property type="entry name" value="Nucleotide-diphospho-sugar transferases"/>
    <property type="match status" value="1"/>
</dbReference>
<organism evidence="2 3">
    <name type="scientific">Pseudodesulfovibrio cashew</name>
    <dbReference type="NCBI Taxonomy" id="2678688"/>
    <lineage>
        <taxon>Bacteria</taxon>
        <taxon>Pseudomonadati</taxon>
        <taxon>Thermodesulfobacteriota</taxon>
        <taxon>Desulfovibrionia</taxon>
        <taxon>Desulfovibrionales</taxon>
        <taxon>Desulfovibrionaceae</taxon>
    </lineage>
</organism>
<evidence type="ECO:0000259" key="1">
    <source>
        <dbReference type="PROSITE" id="PS51831"/>
    </source>
</evidence>
<dbReference type="Pfam" id="PF12804">
    <property type="entry name" value="NTP_transf_3"/>
    <property type="match status" value="1"/>
</dbReference>
<dbReference type="CDD" id="cd04182">
    <property type="entry name" value="GT_2_like_f"/>
    <property type="match status" value="1"/>
</dbReference>
<dbReference type="InterPro" id="IPR029044">
    <property type="entry name" value="Nucleotide-diphossugar_trans"/>
</dbReference>
<evidence type="ECO:0000313" key="3">
    <source>
        <dbReference type="Proteomes" id="UP000428328"/>
    </source>
</evidence>
<reference evidence="2 3" key="1">
    <citation type="submission" date="2019-11" db="EMBL/GenBank/DDBJ databases">
        <authorList>
            <person name="Zheng R.K."/>
            <person name="Sun C.M."/>
        </authorList>
    </citation>
    <scope>NUCLEOTIDE SEQUENCE [LARGE SCALE GENOMIC DNA]</scope>
    <source>
        <strain evidence="2 3">SRB007</strain>
    </source>
</reference>
<evidence type="ECO:0000313" key="2">
    <source>
        <dbReference type="EMBL" id="QGY41490.1"/>
    </source>
</evidence>
<name>A0A6I6JKH5_9BACT</name>
<dbReference type="PANTHER" id="PTHR43777:SF1">
    <property type="entry name" value="MOLYBDENUM COFACTOR CYTIDYLYLTRANSFERASE"/>
    <property type="match status" value="1"/>
</dbReference>
<dbReference type="RefSeq" id="WP_158949818.1">
    <property type="nucleotide sequence ID" value="NZ_CP046400.1"/>
</dbReference>
<dbReference type="EMBL" id="CP046400">
    <property type="protein sequence ID" value="QGY41490.1"/>
    <property type="molecule type" value="Genomic_DNA"/>
</dbReference>
<dbReference type="NCBIfam" id="NF045665">
    <property type="entry name" value="NTPtran_DVU1551"/>
    <property type="match status" value="1"/>
</dbReference>
<dbReference type="Proteomes" id="UP000428328">
    <property type="component" value="Chromosome"/>
</dbReference>